<evidence type="ECO:0008006" key="2">
    <source>
        <dbReference type="Google" id="ProtNLM"/>
    </source>
</evidence>
<evidence type="ECO:0000313" key="1">
    <source>
        <dbReference type="EMBL" id="GAI50878.1"/>
    </source>
</evidence>
<dbReference type="AlphaFoldDB" id="X1P4U3"/>
<gene>
    <name evidence="1" type="ORF">S06H3_59636</name>
</gene>
<proteinExistence type="predicted"/>
<feature type="non-terminal residue" evidence="1">
    <location>
        <position position="117"/>
    </location>
</feature>
<sequence>MGKANTTKPWTAGPRELLNHAFEHLAKGKPFDFRIAMISVDNAVELTIKTYLGLPKRIRGSVGPPLKRLQEAGSSFPVLLDLLEELAKGKLNGIDLGDIEVYHRLRNILYHEGHGIT</sequence>
<organism evidence="1">
    <name type="scientific">marine sediment metagenome</name>
    <dbReference type="NCBI Taxonomy" id="412755"/>
    <lineage>
        <taxon>unclassified sequences</taxon>
        <taxon>metagenomes</taxon>
        <taxon>ecological metagenomes</taxon>
    </lineage>
</organism>
<comment type="caution">
    <text evidence="1">The sequence shown here is derived from an EMBL/GenBank/DDBJ whole genome shotgun (WGS) entry which is preliminary data.</text>
</comment>
<name>X1P4U3_9ZZZZ</name>
<dbReference type="EMBL" id="BARV01038778">
    <property type="protein sequence ID" value="GAI50878.1"/>
    <property type="molecule type" value="Genomic_DNA"/>
</dbReference>
<accession>X1P4U3</accession>
<protein>
    <recommendedName>
        <fullName evidence="2">DUF4145 domain-containing protein</fullName>
    </recommendedName>
</protein>
<reference evidence="1" key="1">
    <citation type="journal article" date="2014" name="Front. Microbiol.">
        <title>High frequency of phylogenetically diverse reductive dehalogenase-homologous genes in deep subseafloor sedimentary metagenomes.</title>
        <authorList>
            <person name="Kawai M."/>
            <person name="Futagami T."/>
            <person name="Toyoda A."/>
            <person name="Takaki Y."/>
            <person name="Nishi S."/>
            <person name="Hori S."/>
            <person name="Arai W."/>
            <person name="Tsubouchi T."/>
            <person name="Morono Y."/>
            <person name="Uchiyama I."/>
            <person name="Ito T."/>
            <person name="Fujiyama A."/>
            <person name="Inagaki F."/>
            <person name="Takami H."/>
        </authorList>
    </citation>
    <scope>NUCLEOTIDE SEQUENCE</scope>
    <source>
        <strain evidence="1">Expedition CK06-06</strain>
    </source>
</reference>